<sequence>MATKTAVIAGALGIVGRALVDQLRASGGWDIVALSRRTLDLGPGVRQVQVDLLDADNTRKALRELDGATHVFYAAYAARAAAAEEVAPNLAMVVHLVEALEAAAPRLAHVQLMQGSKWYGNHLGPYRTPAREDDARHMPPNFYYDQQDWLAARQRGKRWSWSALRPHCICGFSVGSPMNHLMALSIYATISRELGLPLRFAGNAQAFCALYQFTDARLLARAMEWAATTQACENEAFNMTNGEPERWKNIWPAIAQTFGMEPGEPQQVNLVRTMADKEPLWARMREEYGLKPYTLDQLVGWPFADWAYSAPYDQVSSLAKARRAGWTEVLDASDMFRDLIGGLVQQRVIPPPP</sequence>
<proteinExistence type="predicted"/>
<dbReference type="PANTHER" id="PTHR32487:SF0">
    <property type="entry name" value="3-OXO-DELTA(4,5)-STEROID 5-BETA-REDUCTASE"/>
    <property type="match status" value="1"/>
</dbReference>
<organism evidence="2 3">
    <name type="scientific">Variovorax defluvii</name>
    <dbReference type="NCBI Taxonomy" id="913761"/>
    <lineage>
        <taxon>Bacteria</taxon>
        <taxon>Pseudomonadati</taxon>
        <taxon>Pseudomonadota</taxon>
        <taxon>Betaproteobacteria</taxon>
        <taxon>Burkholderiales</taxon>
        <taxon>Comamonadaceae</taxon>
        <taxon>Variovorax</taxon>
    </lineage>
</organism>
<dbReference type="InterPro" id="IPR055222">
    <property type="entry name" value="PRISE-like_Rossmann-fold"/>
</dbReference>
<feature type="domain" description="PRISE-like Rossmann-fold" evidence="1">
    <location>
        <begin position="58"/>
        <end position="293"/>
    </location>
</feature>
<reference evidence="3" key="1">
    <citation type="journal article" date="2019" name="Int. J. Syst. Evol. Microbiol.">
        <title>The Global Catalogue of Microorganisms (GCM) 10K type strain sequencing project: providing services to taxonomists for standard genome sequencing and annotation.</title>
        <authorList>
            <consortium name="The Broad Institute Genomics Platform"/>
            <consortium name="The Broad Institute Genome Sequencing Center for Infectious Disease"/>
            <person name="Wu L."/>
            <person name="Ma J."/>
        </authorList>
    </citation>
    <scope>NUCLEOTIDE SEQUENCE [LARGE SCALE GENOMIC DNA]</scope>
    <source>
        <strain evidence="3">JCM 17804</strain>
    </source>
</reference>
<name>A0ABP8I0Y0_9BURK</name>
<dbReference type="InterPro" id="IPR036291">
    <property type="entry name" value="NAD(P)-bd_dom_sf"/>
</dbReference>
<evidence type="ECO:0000259" key="1">
    <source>
        <dbReference type="Pfam" id="PF22917"/>
    </source>
</evidence>
<dbReference type="Gene3D" id="3.40.50.720">
    <property type="entry name" value="NAD(P)-binding Rossmann-like Domain"/>
    <property type="match status" value="1"/>
</dbReference>
<protein>
    <submittedName>
        <fullName evidence="2">SDR family oxidoreductase</fullName>
    </submittedName>
</protein>
<dbReference type="CDD" id="cd08948">
    <property type="entry name" value="5beta-POR_like_SDR_a"/>
    <property type="match status" value="1"/>
</dbReference>
<keyword evidence="3" id="KW-1185">Reference proteome</keyword>
<dbReference type="EMBL" id="BAABGJ010000058">
    <property type="protein sequence ID" value="GAA4349107.1"/>
    <property type="molecule type" value="Genomic_DNA"/>
</dbReference>
<dbReference type="Proteomes" id="UP001500975">
    <property type="component" value="Unassembled WGS sequence"/>
</dbReference>
<gene>
    <name evidence="2" type="ORF">GCM10023165_35580</name>
</gene>
<dbReference type="Pfam" id="PF22917">
    <property type="entry name" value="PRISE"/>
    <property type="match status" value="1"/>
</dbReference>
<dbReference type="SUPFAM" id="SSF51735">
    <property type="entry name" value="NAD(P)-binding Rossmann-fold domains"/>
    <property type="match status" value="1"/>
</dbReference>
<evidence type="ECO:0000313" key="2">
    <source>
        <dbReference type="EMBL" id="GAA4349107.1"/>
    </source>
</evidence>
<accession>A0ABP8I0Y0</accession>
<dbReference type="PANTHER" id="PTHR32487">
    <property type="entry name" value="3-OXO-DELTA(4,5)-STEROID 5-BETA-REDUCTASE"/>
    <property type="match status" value="1"/>
</dbReference>
<evidence type="ECO:0000313" key="3">
    <source>
        <dbReference type="Proteomes" id="UP001500975"/>
    </source>
</evidence>
<dbReference type="RefSeq" id="WP_345539582.1">
    <property type="nucleotide sequence ID" value="NZ_BAABGJ010000058.1"/>
</dbReference>
<comment type="caution">
    <text evidence="2">The sequence shown here is derived from an EMBL/GenBank/DDBJ whole genome shotgun (WGS) entry which is preliminary data.</text>
</comment>